<evidence type="ECO:0000313" key="2">
    <source>
        <dbReference type="EMBL" id="KAA1093026.1"/>
    </source>
</evidence>
<evidence type="ECO:0000313" key="4">
    <source>
        <dbReference type="Proteomes" id="UP000324748"/>
    </source>
</evidence>
<dbReference type="Proteomes" id="UP000325313">
    <property type="component" value="Unassembled WGS sequence"/>
</dbReference>
<dbReference type="EMBL" id="VSWC01000080">
    <property type="protein sequence ID" value="KAA1093026.1"/>
    <property type="molecule type" value="Genomic_DNA"/>
</dbReference>
<gene>
    <name evidence="2" type="ORF">PGT21_021755</name>
    <name evidence="3" type="ORF">PGTUg99_019866</name>
</gene>
<reference evidence="4 5" key="1">
    <citation type="submission" date="2019-05" db="EMBL/GenBank/DDBJ databases">
        <title>Emergence of the Ug99 lineage of the wheat stem rust pathogen through somatic hybridization.</title>
        <authorList>
            <person name="Li F."/>
            <person name="Upadhyaya N.M."/>
            <person name="Sperschneider J."/>
            <person name="Matny O."/>
            <person name="Nguyen-Phuc H."/>
            <person name="Mago R."/>
            <person name="Raley C."/>
            <person name="Miller M.E."/>
            <person name="Silverstein K.A.T."/>
            <person name="Henningsen E."/>
            <person name="Hirsch C.D."/>
            <person name="Visser B."/>
            <person name="Pretorius Z.A."/>
            <person name="Steffenson B.J."/>
            <person name="Schwessinger B."/>
            <person name="Dodds P.N."/>
            <person name="Figueroa M."/>
        </authorList>
    </citation>
    <scope>NUCLEOTIDE SEQUENCE [LARGE SCALE GENOMIC DNA]</scope>
    <source>
        <strain evidence="2">21-0</strain>
        <strain evidence="3 5">Ug99</strain>
    </source>
</reference>
<accession>A0A5B0QQP3</accession>
<proteinExistence type="predicted"/>
<dbReference type="Proteomes" id="UP000324748">
    <property type="component" value="Unassembled WGS sequence"/>
</dbReference>
<organism evidence="3 5">
    <name type="scientific">Puccinia graminis f. sp. tritici</name>
    <dbReference type="NCBI Taxonomy" id="56615"/>
    <lineage>
        <taxon>Eukaryota</taxon>
        <taxon>Fungi</taxon>
        <taxon>Dikarya</taxon>
        <taxon>Basidiomycota</taxon>
        <taxon>Pucciniomycotina</taxon>
        <taxon>Pucciniomycetes</taxon>
        <taxon>Pucciniales</taxon>
        <taxon>Pucciniaceae</taxon>
        <taxon>Puccinia</taxon>
    </lineage>
</organism>
<evidence type="ECO:0000313" key="3">
    <source>
        <dbReference type="EMBL" id="KAA1115647.1"/>
    </source>
</evidence>
<keyword evidence="1" id="KW-0732">Signal</keyword>
<protein>
    <submittedName>
        <fullName evidence="3">Uncharacterized protein</fullName>
    </submittedName>
</protein>
<comment type="caution">
    <text evidence="3">The sequence shown here is derived from an EMBL/GenBank/DDBJ whole genome shotgun (WGS) entry which is preliminary data.</text>
</comment>
<keyword evidence="4" id="KW-1185">Reference proteome</keyword>
<dbReference type="AlphaFoldDB" id="A0A5B0QQP3"/>
<evidence type="ECO:0000256" key="1">
    <source>
        <dbReference type="SAM" id="SignalP"/>
    </source>
</evidence>
<name>A0A5B0QQP3_PUCGR</name>
<dbReference type="EMBL" id="VDEP01000272">
    <property type="protein sequence ID" value="KAA1115647.1"/>
    <property type="molecule type" value="Genomic_DNA"/>
</dbReference>
<feature type="chain" id="PRO_5033474499" evidence="1">
    <location>
        <begin position="22"/>
        <end position="136"/>
    </location>
</feature>
<feature type="signal peptide" evidence="1">
    <location>
        <begin position="1"/>
        <end position="21"/>
    </location>
</feature>
<evidence type="ECO:0000313" key="5">
    <source>
        <dbReference type="Proteomes" id="UP000325313"/>
    </source>
</evidence>
<sequence length="136" mass="15398">MILKKISVLVIFMELMPNILASQIPCAQCNSMAKEIMQHKYPISAVCNQPVLATEICQEERTQNYFLCTNENCLLTSVKNKKFLRDDLEGCTHDKIKIYEAAGKALPCDCEVTQISISSRPLKLHSFFPEYPGIPE</sequence>